<gene>
    <name evidence="1" type="ORF">NDU88_008939</name>
</gene>
<dbReference type="AlphaFoldDB" id="A0AAV7PXL9"/>
<proteinExistence type="predicted"/>
<evidence type="ECO:0000313" key="2">
    <source>
        <dbReference type="Proteomes" id="UP001066276"/>
    </source>
</evidence>
<organism evidence="1 2">
    <name type="scientific">Pleurodeles waltl</name>
    <name type="common">Iberian ribbed newt</name>
    <dbReference type="NCBI Taxonomy" id="8319"/>
    <lineage>
        <taxon>Eukaryota</taxon>
        <taxon>Metazoa</taxon>
        <taxon>Chordata</taxon>
        <taxon>Craniata</taxon>
        <taxon>Vertebrata</taxon>
        <taxon>Euteleostomi</taxon>
        <taxon>Amphibia</taxon>
        <taxon>Batrachia</taxon>
        <taxon>Caudata</taxon>
        <taxon>Salamandroidea</taxon>
        <taxon>Salamandridae</taxon>
        <taxon>Pleurodelinae</taxon>
        <taxon>Pleurodeles</taxon>
    </lineage>
</organism>
<comment type="caution">
    <text evidence="1">The sequence shown here is derived from an EMBL/GenBank/DDBJ whole genome shotgun (WGS) entry which is preliminary data.</text>
</comment>
<dbReference type="Proteomes" id="UP001066276">
    <property type="component" value="Chromosome 7"/>
</dbReference>
<reference evidence="1" key="1">
    <citation type="journal article" date="2022" name="bioRxiv">
        <title>Sequencing and chromosome-scale assembly of the giantPleurodeles waltlgenome.</title>
        <authorList>
            <person name="Brown T."/>
            <person name="Elewa A."/>
            <person name="Iarovenko S."/>
            <person name="Subramanian E."/>
            <person name="Araus A.J."/>
            <person name="Petzold A."/>
            <person name="Susuki M."/>
            <person name="Suzuki K.-i.T."/>
            <person name="Hayashi T."/>
            <person name="Toyoda A."/>
            <person name="Oliveira C."/>
            <person name="Osipova E."/>
            <person name="Leigh N.D."/>
            <person name="Simon A."/>
            <person name="Yun M.H."/>
        </authorList>
    </citation>
    <scope>NUCLEOTIDE SEQUENCE</scope>
    <source>
        <strain evidence="1">20211129_DDA</strain>
        <tissue evidence="1">Liver</tissue>
    </source>
</reference>
<accession>A0AAV7PXL9</accession>
<sequence length="116" mass="12649">MDGRRHGLLIRRAYAKRPVDERAVARWSVALQEWEKICSLEWVETGVECCIAASPHGHAMQSVAGTQKLTKGLSRERMSVKRPAAALGLAAELSRCTRCALASCTEAPPGCPESCR</sequence>
<evidence type="ECO:0000313" key="1">
    <source>
        <dbReference type="EMBL" id="KAJ1130588.1"/>
    </source>
</evidence>
<keyword evidence="2" id="KW-1185">Reference proteome</keyword>
<dbReference type="EMBL" id="JANPWB010000011">
    <property type="protein sequence ID" value="KAJ1130588.1"/>
    <property type="molecule type" value="Genomic_DNA"/>
</dbReference>
<protein>
    <submittedName>
        <fullName evidence="1">Uncharacterized protein</fullName>
    </submittedName>
</protein>
<name>A0AAV7PXL9_PLEWA</name>